<comment type="caution">
    <text evidence="2">The sequence shown here is derived from an EMBL/GenBank/DDBJ whole genome shotgun (WGS) entry which is preliminary data.</text>
</comment>
<dbReference type="Proteomes" id="UP000193642">
    <property type="component" value="Unassembled WGS sequence"/>
</dbReference>
<dbReference type="OrthoDB" id="2134330at2759"/>
<gene>
    <name evidence="2" type="ORF">BCR33DRAFT_97963</name>
</gene>
<feature type="transmembrane region" description="Helical" evidence="1">
    <location>
        <begin position="70"/>
        <end position="91"/>
    </location>
</feature>
<evidence type="ECO:0000313" key="2">
    <source>
        <dbReference type="EMBL" id="ORY47483.1"/>
    </source>
</evidence>
<protein>
    <submittedName>
        <fullName evidence="2">Uncharacterized protein</fullName>
    </submittedName>
</protein>
<evidence type="ECO:0000313" key="3">
    <source>
        <dbReference type="Proteomes" id="UP000193642"/>
    </source>
</evidence>
<name>A0A1Y2CKD9_9FUNG</name>
<organism evidence="2 3">
    <name type="scientific">Rhizoclosmatium globosum</name>
    <dbReference type="NCBI Taxonomy" id="329046"/>
    <lineage>
        <taxon>Eukaryota</taxon>
        <taxon>Fungi</taxon>
        <taxon>Fungi incertae sedis</taxon>
        <taxon>Chytridiomycota</taxon>
        <taxon>Chytridiomycota incertae sedis</taxon>
        <taxon>Chytridiomycetes</taxon>
        <taxon>Chytridiales</taxon>
        <taxon>Chytriomycetaceae</taxon>
        <taxon>Rhizoclosmatium</taxon>
    </lineage>
</organism>
<sequence>MSGFLSQSRALIRDIDAMNGKLIMTRTFLGTDWLLQVDNIEYYNQVLVLITYMDLHAFEKKVRETSERTGFAMLGIILAFVCGGCLFAVVITKQLDLVAKQIDLLKNLKFNEVLDKNSGLKGRSFVLELAKLQEAFHEMVTVFAKTLKTSQSLQKGPAMTVQKSQQQ</sequence>
<keyword evidence="3" id="KW-1185">Reference proteome</keyword>
<accession>A0A1Y2CKD9</accession>
<evidence type="ECO:0000256" key="1">
    <source>
        <dbReference type="SAM" id="Phobius"/>
    </source>
</evidence>
<reference evidence="2 3" key="1">
    <citation type="submission" date="2016-07" db="EMBL/GenBank/DDBJ databases">
        <title>Pervasive Adenine N6-methylation of Active Genes in Fungi.</title>
        <authorList>
            <consortium name="DOE Joint Genome Institute"/>
            <person name="Mondo S.J."/>
            <person name="Dannebaum R.O."/>
            <person name="Kuo R.C."/>
            <person name="Labutti K."/>
            <person name="Haridas S."/>
            <person name="Kuo A."/>
            <person name="Salamov A."/>
            <person name="Ahrendt S.R."/>
            <person name="Lipzen A."/>
            <person name="Sullivan W."/>
            <person name="Andreopoulos W.B."/>
            <person name="Clum A."/>
            <person name="Lindquist E."/>
            <person name="Daum C."/>
            <person name="Ramamoorthy G.K."/>
            <person name="Gryganskyi A."/>
            <person name="Culley D."/>
            <person name="Magnuson J.K."/>
            <person name="James T.Y."/>
            <person name="O'Malley M.A."/>
            <person name="Stajich J.E."/>
            <person name="Spatafora J.W."/>
            <person name="Visel A."/>
            <person name="Grigoriev I.V."/>
        </authorList>
    </citation>
    <scope>NUCLEOTIDE SEQUENCE [LARGE SCALE GENOMIC DNA]</scope>
    <source>
        <strain evidence="2 3">JEL800</strain>
    </source>
</reference>
<keyword evidence="1" id="KW-1133">Transmembrane helix</keyword>
<dbReference type="EMBL" id="MCGO01000014">
    <property type="protein sequence ID" value="ORY47483.1"/>
    <property type="molecule type" value="Genomic_DNA"/>
</dbReference>
<dbReference type="AlphaFoldDB" id="A0A1Y2CKD9"/>
<keyword evidence="1" id="KW-0812">Transmembrane</keyword>
<keyword evidence="1" id="KW-0472">Membrane</keyword>
<proteinExistence type="predicted"/>